<sequence length="31" mass="3769">MQRVIEKEVKKRREEVKIIDITTIERSRGLD</sequence>
<reference evidence="1 2" key="1">
    <citation type="journal article" date="2022" name="Microbiol. Resour. Announc.">
        <title>Complete Genome Sequence of the Hyperthermophilic and Acidophilic Archaeon Saccharolobus caldissimus Strain HS-3T.</title>
        <authorList>
            <person name="Sakai H.D."/>
            <person name="Kurosawa N."/>
        </authorList>
    </citation>
    <scope>NUCLEOTIDE SEQUENCE [LARGE SCALE GENOMIC DNA]</scope>
    <source>
        <strain evidence="1 2">JCM32116</strain>
    </source>
</reference>
<dbReference type="KEGG" id="scas:SACC_13190"/>
<organism evidence="1 2">
    <name type="scientific">Saccharolobus caldissimus</name>
    <dbReference type="NCBI Taxonomy" id="1702097"/>
    <lineage>
        <taxon>Archaea</taxon>
        <taxon>Thermoproteota</taxon>
        <taxon>Thermoprotei</taxon>
        <taxon>Sulfolobales</taxon>
        <taxon>Sulfolobaceae</taxon>
        <taxon>Saccharolobus</taxon>
    </lineage>
</organism>
<dbReference type="EMBL" id="AP025226">
    <property type="protein sequence ID" value="BDB98302.1"/>
    <property type="molecule type" value="Genomic_DNA"/>
</dbReference>
<proteinExistence type="predicted"/>
<dbReference type="Proteomes" id="UP001319921">
    <property type="component" value="Chromosome"/>
</dbReference>
<accession>A0AAQ4CR71</accession>
<keyword evidence="2" id="KW-1185">Reference proteome</keyword>
<name>A0AAQ4CR71_9CREN</name>
<dbReference type="AlphaFoldDB" id="A0AAQ4CR71"/>
<protein>
    <submittedName>
        <fullName evidence="1">Uncharacterized protein</fullName>
    </submittedName>
</protein>
<evidence type="ECO:0000313" key="2">
    <source>
        <dbReference type="Proteomes" id="UP001319921"/>
    </source>
</evidence>
<gene>
    <name evidence="1" type="ORF">SACC_13190</name>
</gene>
<evidence type="ECO:0000313" key="1">
    <source>
        <dbReference type="EMBL" id="BDB98302.1"/>
    </source>
</evidence>